<dbReference type="RefSeq" id="WP_216549598.1">
    <property type="nucleotide sequence ID" value="NZ_JAHLQO010000005.1"/>
</dbReference>
<keyword evidence="1" id="KW-1133">Transmembrane helix</keyword>
<evidence type="ECO:0000313" key="3">
    <source>
        <dbReference type="Proteomes" id="UP000783742"/>
    </source>
</evidence>
<evidence type="ECO:0000256" key="1">
    <source>
        <dbReference type="SAM" id="Phobius"/>
    </source>
</evidence>
<feature type="transmembrane region" description="Helical" evidence="1">
    <location>
        <begin position="52"/>
        <end position="72"/>
    </location>
</feature>
<feature type="transmembrane region" description="Helical" evidence="1">
    <location>
        <begin position="165"/>
        <end position="186"/>
    </location>
</feature>
<dbReference type="EMBL" id="JAHLQO010000005">
    <property type="protein sequence ID" value="MBU5669758.1"/>
    <property type="molecule type" value="Genomic_DNA"/>
</dbReference>
<feature type="transmembrane region" description="Helical" evidence="1">
    <location>
        <begin position="222"/>
        <end position="239"/>
    </location>
</feature>
<name>A0ABS6FHV5_9FIRM</name>
<keyword evidence="1" id="KW-0472">Membrane</keyword>
<feature type="transmembrane region" description="Helical" evidence="1">
    <location>
        <begin position="106"/>
        <end position="127"/>
    </location>
</feature>
<comment type="caution">
    <text evidence="2">The sequence shown here is derived from an EMBL/GenBank/DDBJ whole genome shotgun (WGS) entry which is preliminary data.</text>
</comment>
<dbReference type="Proteomes" id="UP000783742">
    <property type="component" value="Unassembled WGS sequence"/>
</dbReference>
<evidence type="ECO:0008006" key="4">
    <source>
        <dbReference type="Google" id="ProtNLM"/>
    </source>
</evidence>
<evidence type="ECO:0000313" key="2">
    <source>
        <dbReference type="EMBL" id="MBU5669758.1"/>
    </source>
</evidence>
<accession>A0ABS6FHV5</accession>
<feature type="transmembrane region" description="Helical" evidence="1">
    <location>
        <begin position="12"/>
        <end position="32"/>
    </location>
</feature>
<reference evidence="2 3" key="1">
    <citation type="submission" date="2021-06" db="EMBL/GenBank/DDBJ databases">
        <authorList>
            <person name="Sun Q."/>
            <person name="Li D."/>
        </authorList>
    </citation>
    <scope>NUCLEOTIDE SEQUENCE [LARGE SCALE GENOMIC DNA]</scope>
    <source>
        <strain evidence="2 3">MSJ-1</strain>
    </source>
</reference>
<proteinExistence type="predicted"/>
<protein>
    <recommendedName>
        <fullName evidence="4">ABC-2 family transporter protein</fullName>
    </recommendedName>
</protein>
<gene>
    <name evidence="2" type="ORF">KQI68_07910</name>
</gene>
<sequence>MKNIESIKFKHLKINILFLLMFFAHIFIVLFMGFDKSFINDKLPVYSLIDSYLIFSTVFNPIILSSIVKRTIEIEDKNNMWKIQLISGENINKILFNKIKLISKKLILTLILEFILILIIAAKSTYFNINFDLVSRFLLIFFSILFINIFTILIFTIMEMKVTSIYFTSFFSIVGALSGIICMLTSKILCFINPFAWQCTLINISFIRENDKFIKLMNPQQYLTFSITFILCIIGITYIKNMKKFNLKKDF</sequence>
<keyword evidence="3" id="KW-1185">Reference proteome</keyword>
<feature type="transmembrane region" description="Helical" evidence="1">
    <location>
        <begin position="133"/>
        <end position="158"/>
    </location>
</feature>
<keyword evidence="1" id="KW-0812">Transmembrane</keyword>
<organism evidence="2 3">
    <name type="scientific">Peptoniphilus ovalis</name>
    <dbReference type="NCBI Taxonomy" id="2841503"/>
    <lineage>
        <taxon>Bacteria</taxon>
        <taxon>Bacillati</taxon>
        <taxon>Bacillota</taxon>
        <taxon>Tissierellia</taxon>
        <taxon>Tissierellales</taxon>
        <taxon>Peptoniphilaceae</taxon>
        <taxon>Peptoniphilus</taxon>
    </lineage>
</organism>